<dbReference type="EMBL" id="PHAH01000001">
    <property type="protein sequence ID" value="PKM89390.1"/>
    <property type="molecule type" value="Genomic_DNA"/>
</dbReference>
<comment type="caution">
    <text evidence="2">The sequence shown here is derived from an EMBL/GenBank/DDBJ whole genome shotgun (WGS) entry which is preliminary data.</text>
</comment>
<proteinExistence type="predicted"/>
<evidence type="ECO:0000313" key="2">
    <source>
        <dbReference type="EMBL" id="PKM89390.1"/>
    </source>
</evidence>
<dbReference type="Proteomes" id="UP000233325">
    <property type="component" value="Unassembled WGS sequence"/>
</dbReference>
<feature type="transmembrane region" description="Helical" evidence="1">
    <location>
        <begin position="28"/>
        <end position="54"/>
    </location>
</feature>
<evidence type="ECO:0000256" key="1">
    <source>
        <dbReference type="SAM" id="Phobius"/>
    </source>
</evidence>
<sequence length="146" mass="16984">MIFVATVILFCYLISVQLRMSRYGSKEYILSLLWLVIKIATIIGFPLMMIIVYYVSREKLPPEAPVIYIISFTLGVIACFVTALMQRQLLLQSIQLNKKYRPLKLTLSILFFFLGFTMLMWQMIAPLNEVSQPLAMYDLRVIITFL</sequence>
<accession>A0A2N2E3U9</accession>
<feature type="transmembrane region" description="Helical" evidence="1">
    <location>
        <begin position="66"/>
        <end position="85"/>
    </location>
</feature>
<name>A0A2N2E3U9_9BACT</name>
<reference evidence="2 3" key="1">
    <citation type="journal article" date="2017" name="ISME J.">
        <title>Potential for microbial H2 and metal transformations associated with novel bacteria and archaea in deep terrestrial subsurface sediments.</title>
        <authorList>
            <person name="Hernsdorf A.W."/>
            <person name="Amano Y."/>
            <person name="Miyakawa K."/>
            <person name="Ise K."/>
            <person name="Suzuki Y."/>
            <person name="Anantharaman K."/>
            <person name="Probst A."/>
            <person name="Burstein D."/>
            <person name="Thomas B.C."/>
            <person name="Banfield J.F."/>
        </authorList>
    </citation>
    <scope>NUCLEOTIDE SEQUENCE [LARGE SCALE GENOMIC DNA]</scope>
    <source>
        <strain evidence="2">HGW-Falkowbacteria-2</strain>
    </source>
</reference>
<evidence type="ECO:0000313" key="3">
    <source>
        <dbReference type="Proteomes" id="UP000233325"/>
    </source>
</evidence>
<keyword evidence="1" id="KW-0812">Transmembrane</keyword>
<dbReference type="AlphaFoldDB" id="A0A2N2E3U9"/>
<gene>
    <name evidence="2" type="ORF">CVU83_00005</name>
</gene>
<feature type="non-terminal residue" evidence="2">
    <location>
        <position position="146"/>
    </location>
</feature>
<protein>
    <submittedName>
        <fullName evidence="2">Uncharacterized protein</fullName>
    </submittedName>
</protein>
<keyword evidence="1" id="KW-1133">Transmembrane helix</keyword>
<organism evidence="2 3">
    <name type="scientific">Candidatus Falkowbacteria bacterium HGW-Falkowbacteria-2</name>
    <dbReference type="NCBI Taxonomy" id="2013769"/>
    <lineage>
        <taxon>Bacteria</taxon>
        <taxon>Candidatus Falkowiibacteriota</taxon>
    </lineage>
</organism>
<feature type="transmembrane region" description="Helical" evidence="1">
    <location>
        <begin position="105"/>
        <end position="124"/>
    </location>
</feature>
<keyword evidence="1" id="KW-0472">Membrane</keyword>